<dbReference type="PRINTS" id="PR00465">
    <property type="entry name" value="EP450IV"/>
</dbReference>
<keyword evidence="9" id="KW-1133">Transmembrane helix</keyword>
<accession>B2W604</accession>
<dbReference type="PROSITE" id="PS00086">
    <property type="entry name" value="CYTOCHROME_P450"/>
    <property type="match status" value="1"/>
</dbReference>
<proteinExistence type="inferred from homology"/>
<dbReference type="Proteomes" id="UP000001471">
    <property type="component" value="Unassembled WGS sequence"/>
</dbReference>
<dbReference type="OMA" id="IKMIMAN"/>
<evidence type="ECO:0000256" key="6">
    <source>
        <dbReference type="ARBA" id="ARBA00023004"/>
    </source>
</evidence>
<evidence type="ECO:0000256" key="8">
    <source>
        <dbReference type="RuleBase" id="RU000461"/>
    </source>
</evidence>
<dbReference type="GO" id="GO:0016705">
    <property type="term" value="F:oxidoreductase activity, acting on paired donors, with incorporation or reduction of molecular oxygen"/>
    <property type="evidence" value="ECO:0007669"/>
    <property type="project" value="InterPro"/>
</dbReference>
<keyword evidence="7 8" id="KW-0349">Heme</keyword>
<evidence type="ECO:0000256" key="3">
    <source>
        <dbReference type="ARBA" id="ARBA00010617"/>
    </source>
</evidence>
<dbReference type="RefSeq" id="XP_001936495.2">
    <property type="nucleotide sequence ID" value="XM_001936460.2"/>
</dbReference>
<dbReference type="InParanoid" id="B2W604"/>
<dbReference type="HOGENOM" id="CLU_022195_0_0_1"/>
<evidence type="ECO:0000256" key="9">
    <source>
        <dbReference type="SAM" id="Phobius"/>
    </source>
</evidence>
<dbReference type="AlphaFoldDB" id="B2W604"/>
<dbReference type="PANTHER" id="PTHR46206">
    <property type="entry name" value="CYTOCHROME P450"/>
    <property type="match status" value="1"/>
</dbReference>
<dbReference type="GO" id="GO:0020037">
    <property type="term" value="F:heme binding"/>
    <property type="evidence" value="ECO:0007669"/>
    <property type="project" value="InterPro"/>
</dbReference>
<dbReference type="InterPro" id="IPR017972">
    <property type="entry name" value="Cyt_P450_CS"/>
</dbReference>
<feature type="binding site" description="axial binding residue" evidence="7">
    <location>
        <position position="477"/>
    </location>
    <ligand>
        <name>heme</name>
        <dbReference type="ChEBI" id="CHEBI:30413"/>
    </ligand>
    <ligandPart>
        <name>Fe</name>
        <dbReference type="ChEBI" id="CHEBI:18248"/>
    </ligandPart>
</feature>
<evidence type="ECO:0000256" key="2">
    <source>
        <dbReference type="ARBA" id="ARBA00004685"/>
    </source>
</evidence>
<dbReference type="GO" id="GO:0005506">
    <property type="term" value="F:iron ion binding"/>
    <property type="evidence" value="ECO:0007669"/>
    <property type="project" value="InterPro"/>
</dbReference>
<keyword evidence="5 8" id="KW-0560">Oxidoreductase</keyword>
<keyword evidence="4 7" id="KW-0479">Metal-binding</keyword>
<evidence type="ECO:0000313" key="11">
    <source>
        <dbReference type="Proteomes" id="UP000001471"/>
    </source>
</evidence>
<keyword evidence="9" id="KW-0812">Transmembrane</keyword>
<dbReference type="CDD" id="cd11041">
    <property type="entry name" value="CYP503A1-like"/>
    <property type="match status" value="1"/>
</dbReference>
<dbReference type="STRING" id="426418.B2W604"/>
<dbReference type="eggNOG" id="KOG0158">
    <property type="taxonomic scope" value="Eukaryota"/>
</dbReference>
<gene>
    <name evidence="10" type="ORF">PTRG_06162</name>
</gene>
<sequence length="534" mass="60532">MSSKQYLDTATAVPSHDDGHTTIDTQLLGTLSQSLSTAAIAAFIFAVFFYIPTIQRKIQLSKLPVHNTSGKSGEKQRQEFLSSARKIYEEGYAKFKDRVYRVHTDDGRNTIVVPPSLLPELRKLPDDCLSFSMFAANILETKYTKVNTDAQLTTHAVKSDLTPALPRLNAMVCEEVDQAVREYMPPCDDWTEVFINQKLVDVVSKVSGAIFVGREMSQNPEYLDACSNYTVDLMTAVSAIKQVRPWLKPIQVPRLPEVLKLREREKAAYKLLQPITQERIHLKATDPNWQEPDDMVQWMINRDDGKESIEQMAILQLSLIFAAIHTTTMTATNILYTLVSTPEYINPLREEIRQVMAENGGTITFRALQKMEKLDSYMKEATRFYPTGISFFGPPRFSKASPLSNGQLHPRAGVILRSPRRPPLYFGRDNYPNADVFRRLPRPTNLCASAKPQTLPATKFVTTNEANLNFGYGRHACPGRFFATNEIKMVVARLILEYDIKMPEGVTERYPQIEIGRMTMPNPTKPLLFKKVVI</sequence>
<dbReference type="InterPro" id="IPR002403">
    <property type="entry name" value="Cyt_P450_E_grp-IV"/>
</dbReference>
<dbReference type="GO" id="GO:0004497">
    <property type="term" value="F:monooxygenase activity"/>
    <property type="evidence" value="ECO:0007669"/>
    <property type="project" value="UniProtKB-KW"/>
</dbReference>
<dbReference type="InterPro" id="IPR036396">
    <property type="entry name" value="Cyt_P450_sf"/>
</dbReference>
<feature type="transmembrane region" description="Helical" evidence="9">
    <location>
        <begin position="34"/>
        <end position="52"/>
    </location>
</feature>
<dbReference type="Gene3D" id="1.10.630.10">
    <property type="entry name" value="Cytochrome P450"/>
    <property type="match status" value="1"/>
</dbReference>
<comment type="cofactor">
    <cofactor evidence="1 7">
        <name>heme</name>
        <dbReference type="ChEBI" id="CHEBI:30413"/>
    </cofactor>
</comment>
<evidence type="ECO:0000256" key="4">
    <source>
        <dbReference type="ARBA" id="ARBA00022723"/>
    </source>
</evidence>
<evidence type="ECO:0000256" key="1">
    <source>
        <dbReference type="ARBA" id="ARBA00001971"/>
    </source>
</evidence>
<comment type="similarity">
    <text evidence="3 8">Belongs to the cytochrome P450 family.</text>
</comment>
<dbReference type="PANTHER" id="PTHR46206:SF7">
    <property type="entry name" value="P450, PUTATIVE (EUROFUNG)-RELATED"/>
    <property type="match status" value="1"/>
</dbReference>
<evidence type="ECO:0000256" key="7">
    <source>
        <dbReference type="PIRSR" id="PIRSR602403-1"/>
    </source>
</evidence>
<dbReference type="InterPro" id="IPR001128">
    <property type="entry name" value="Cyt_P450"/>
</dbReference>
<name>B2W604_PYRTR</name>
<organism evidence="10 11">
    <name type="scientific">Pyrenophora tritici-repentis (strain Pt-1C-BFP)</name>
    <name type="common">Wheat tan spot fungus</name>
    <name type="synonym">Drechslera tritici-repentis</name>
    <dbReference type="NCBI Taxonomy" id="426418"/>
    <lineage>
        <taxon>Eukaryota</taxon>
        <taxon>Fungi</taxon>
        <taxon>Dikarya</taxon>
        <taxon>Ascomycota</taxon>
        <taxon>Pezizomycotina</taxon>
        <taxon>Dothideomycetes</taxon>
        <taxon>Pleosporomycetidae</taxon>
        <taxon>Pleosporales</taxon>
        <taxon>Pleosporineae</taxon>
        <taxon>Pleosporaceae</taxon>
        <taxon>Pyrenophora</taxon>
    </lineage>
</organism>
<protein>
    <submittedName>
        <fullName evidence="10">Ent-kaurene oxidase</fullName>
    </submittedName>
</protein>
<reference evidence="11" key="1">
    <citation type="journal article" date="2013" name="G3 (Bethesda)">
        <title>Comparative genomics of a plant-pathogenic fungus, Pyrenophora tritici-repentis, reveals transduplication and the impact of repeat elements on pathogenicity and population divergence.</title>
        <authorList>
            <person name="Manning V.A."/>
            <person name="Pandelova I."/>
            <person name="Dhillon B."/>
            <person name="Wilhelm L.J."/>
            <person name="Goodwin S.B."/>
            <person name="Berlin A.M."/>
            <person name="Figueroa M."/>
            <person name="Freitag M."/>
            <person name="Hane J.K."/>
            <person name="Henrissat B."/>
            <person name="Holman W.H."/>
            <person name="Kodira C.D."/>
            <person name="Martin J."/>
            <person name="Oliver R.P."/>
            <person name="Robbertse B."/>
            <person name="Schackwitz W."/>
            <person name="Schwartz D.C."/>
            <person name="Spatafora J.W."/>
            <person name="Turgeon B.G."/>
            <person name="Yandava C."/>
            <person name="Young S."/>
            <person name="Zhou S."/>
            <person name="Zeng Q."/>
            <person name="Grigoriev I.V."/>
            <person name="Ma L.-J."/>
            <person name="Ciuffetti L.M."/>
        </authorList>
    </citation>
    <scope>NUCLEOTIDE SEQUENCE [LARGE SCALE GENOMIC DNA]</scope>
    <source>
        <strain evidence="11">Pt-1C-BFP</strain>
    </source>
</reference>
<dbReference type="EMBL" id="DS231619">
    <property type="protein sequence ID" value="EDU49082.1"/>
    <property type="molecule type" value="Genomic_DNA"/>
</dbReference>
<keyword evidence="6 7" id="KW-0408">Iron</keyword>
<dbReference type="KEGG" id="ptrr:6344419"/>
<evidence type="ECO:0000256" key="5">
    <source>
        <dbReference type="ARBA" id="ARBA00023002"/>
    </source>
</evidence>
<keyword evidence="9" id="KW-0472">Membrane</keyword>
<dbReference type="OrthoDB" id="1844152at2759"/>
<keyword evidence="8" id="KW-0503">Monooxygenase</keyword>
<dbReference type="Pfam" id="PF00067">
    <property type="entry name" value="p450"/>
    <property type="match status" value="2"/>
</dbReference>
<evidence type="ECO:0000313" key="10">
    <source>
        <dbReference type="EMBL" id="EDU49082.1"/>
    </source>
</evidence>
<comment type="pathway">
    <text evidence="2">Mycotoxin biosynthesis.</text>
</comment>
<dbReference type="SUPFAM" id="SSF48264">
    <property type="entry name" value="Cytochrome P450"/>
    <property type="match status" value="1"/>
</dbReference>
<dbReference type="GeneID" id="6344419"/>